<dbReference type="AlphaFoldDB" id="X0W0B0"/>
<name>X0W0B0_9ZZZZ</name>
<proteinExistence type="predicted"/>
<dbReference type="Gene3D" id="3.30.470.20">
    <property type="entry name" value="ATP-grasp fold, B domain"/>
    <property type="match status" value="1"/>
</dbReference>
<protein>
    <recommendedName>
        <fullName evidence="2">ATP-grasp domain-containing protein</fullName>
    </recommendedName>
</protein>
<sequence>GMIRSIKGYPVLEGVRGEKAVDIDGLAEILMRLSQLGSDFPEIDELDLNPVFAFEKGKGAAVVDARIKVK</sequence>
<dbReference type="PANTHER" id="PTHR42793:SF1">
    <property type="entry name" value="PEPTIDYL-LYSINE N-ACETYLTRANSFERASE PATZ"/>
    <property type="match status" value="1"/>
</dbReference>
<organism evidence="1">
    <name type="scientific">marine sediment metagenome</name>
    <dbReference type="NCBI Taxonomy" id="412755"/>
    <lineage>
        <taxon>unclassified sequences</taxon>
        <taxon>metagenomes</taxon>
        <taxon>ecological metagenomes</taxon>
    </lineage>
</organism>
<gene>
    <name evidence="1" type="ORF">S01H1_46220</name>
</gene>
<dbReference type="Pfam" id="PF13549">
    <property type="entry name" value="ATP-grasp_5"/>
    <property type="match status" value="1"/>
</dbReference>
<evidence type="ECO:0008006" key="2">
    <source>
        <dbReference type="Google" id="ProtNLM"/>
    </source>
</evidence>
<reference evidence="1" key="1">
    <citation type="journal article" date="2014" name="Front. Microbiol.">
        <title>High frequency of phylogenetically diverse reductive dehalogenase-homologous genes in deep subseafloor sedimentary metagenomes.</title>
        <authorList>
            <person name="Kawai M."/>
            <person name="Futagami T."/>
            <person name="Toyoda A."/>
            <person name="Takaki Y."/>
            <person name="Nishi S."/>
            <person name="Hori S."/>
            <person name="Arai W."/>
            <person name="Tsubouchi T."/>
            <person name="Morono Y."/>
            <person name="Uchiyama I."/>
            <person name="Ito T."/>
            <person name="Fujiyama A."/>
            <person name="Inagaki F."/>
            <person name="Takami H."/>
        </authorList>
    </citation>
    <scope>NUCLEOTIDE SEQUENCE</scope>
    <source>
        <strain evidence="1">Expedition CK06-06</strain>
    </source>
</reference>
<evidence type="ECO:0000313" key="1">
    <source>
        <dbReference type="EMBL" id="GAG06176.1"/>
    </source>
</evidence>
<dbReference type="PANTHER" id="PTHR42793">
    <property type="entry name" value="COA BINDING DOMAIN CONTAINING PROTEIN"/>
    <property type="match status" value="1"/>
</dbReference>
<comment type="caution">
    <text evidence="1">The sequence shown here is derived from an EMBL/GenBank/DDBJ whole genome shotgun (WGS) entry which is preliminary data.</text>
</comment>
<feature type="non-terminal residue" evidence="1">
    <location>
        <position position="1"/>
    </location>
</feature>
<dbReference type="SUPFAM" id="SSF56059">
    <property type="entry name" value="Glutathione synthetase ATP-binding domain-like"/>
    <property type="match status" value="1"/>
</dbReference>
<accession>X0W0B0</accession>
<dbReference type="EMBL" id="BARS01029583">
    <property type="protein sequence ID" value="GAG06176.1"/>
    <property type="molecule type" value="Genomic_DNA"/>
</dbReference>